<dbReference type="Gene3D" id="3.40.50.12470">
    <property type="match status" value="1"/>
</dbReference>
<dbReference type="PANTHER" id="PTHR23152">
    <property type="entry name" value="2-OXOGLUTARATE DEHYDROGENASE"/>
    <property type="match status" value="1"/>
</dbReference>
<evidence type="ECO:0000256" key="5">
    <source>
        <dbReference type="ARBA" id="ARBA00022723"/>
    </source>
</evidence>
<evidence type="ECO:0000256" key="2">
    <source>
        <dbReference type="ARBA" id="ARBA00001964"/>
    </source>
</evidence>
<keyword evidence="14" id="KW-0808">Transferase</keyword>
<reference evidence="14 15" key="1">
    <citation type="submission" date="2019-09" db="EMBL/GenBank/DDBJ databases">
        <title>Phylogeny of genus Pseudoclavibacter and closely related genus.</title>
        <authorList>
            <person name="Li Y."/>
        </authorList>
    </citation>
    <scope>NUCLEOTIDE SEQUENCE [LARGE SCALE GENOMIC DNA]</scope>
    <source>
        <strain evidence="14 15">JCM 16921</strain>
    </source>
</reference>
<comment type="catalytic activity">
    <reaction evidence="10">
        <text>N(6)-[(R)-lipoyl]-L-lysyl-[protein] + 2-oxoglutarate + H(+) = N(6)-[(R)-S(8)-succinyldihydrolipoyl]-L-lysyl-[protein] + CO2</text>
        <dbReference type="Rhea" id="RHEA:12188"/>
        <dbReference type="Rhea" id="RHEA-COMP:10474"/>
        <dbReference type="Rhea" id="RHEA-COMP:20092"/>
        <dbReference type="ChEBI" id="CHEBI:15378"/>
        <dbReference type="ChEBI" id="CHEBI:16526"/>
        <dbReference type="ChEBI" id="CHEBI:16810"/>
        <dbReference type="ChEBI" id="CHEBI:83099"/>
        <dbReference type="ChEBI" id="CHEBI:83120"/>
        <dbReference type="EC" id="1.2.4.2"/>
    </reaction>
</comment>
<dbReference type="GO" id="GO:0045252">
    <property type="term" value="C:oxoglutarate dehydrogenase complex"/>
    <property type="evidence" value="ECO:0007669"/>
    <property type="project" value="TreeGrafter"/>
</dbReference>
<gene>
    <name evidence="14" type="ORF">F8O02_04530</name>
</gene>
<feature type="region of interest" description="Disordered" evidence="12">
    <location>
        <begin position="850"/>
        <end position="869"/>
    </location>
</feature>
<feature type="region of interest" description="Disordered" evidence="12">
    <location>
        <begin position="50"/>
        <end position="104"/>
    </location>
</feature>
<dbReference type="AlphaFoldDB" id="A0A7C8FSU2"/>
<organism evidence="14 15">
    <name type="scientific">Pseudoclavibacter caeni</name>
    <dbReference type="NCBI Taxonomy" id="908846"/>
    <lineage>
        <taxon>Bacteria</taxon>
        <taxon>Bacillati</taxon>
        <taxon>Actinomycetota</taxon>
        <taxon>Actinomycetes</taxon>
        <taxon>Micrococcales</taxon>
        <taxon>Microbacteriaceae</taxon>
        <taxon>Pseudoclavibacter</taxon>
    </lineage>
</organism>
<dbReference type="GO" id="GO:0000287">
    <property type="term" value="F:magnesium ion binding"/>
    <property type="evidence" value="ECO:0007669"/>
    <property type="project" value="UniProtKB-ARBA"/>
</dbReference>
<dbReference type="InterPro" id="IPR032106">
    <property type="entry name" value="2-oxogl_dehyd_N"/>
</dbReference>
<dbReference type="NCBIfam" id="NF006914">
    <property type="entry name" value="PRK09404.1"/>
    <property type="match status" value="1"/>
</dbReference>
<dbReference type="GO" id="GO:0004591">
    <property type="term" value="F:oxoglutarate dehydrogenase (succinyl-transferring) activity"/>
    <property type="evidence" value="ECO:0007669"/>
    <property type="project" value="UniProtKB-EC"/>
</dbReference>
<dbReference type="InterPro" id="IPR001078">
    <property type="entry name" value="2-oxoacid_DH_actylTfrase"/>
</dbReference>
<evidence type="ECO:0000256" key="11">
    <source>
        <dbReference type="ARBA" id="ARBA00052761"/>
    </source>
</evidence>
<dbReference type="GO" id="GO:0030976">
    <property type="term" value="F:thiamine pyrophosphate binding"/>
    <property type="evidence" value="ECO:0007669"/>
    <property type="project" value="InterPro"/>
</dbReference>
<dbReference type="CDD" id="cd02016">
    <property type="entry name" value="TPP_E1_OGDC_like"/>
    <property type="match status" value="1"/>
</dbReference>
<dbReference type="Pfam" id="PF02779">
    <property type="entry name" value="Transket_pyr"/>
    <property type="match status" value="1"/>
</dbReference>
<dbReference type="UniPathway" id="UPA00223">
    <property type="reaction ID" value="UER00997"/>
</dbReference>
<keyword evidence="8" id="KW-0786">Thiamine pyrophosphate</keyword>
<sequence length="1279" mass="141313">MASSGSGSFDPQEFGANQWLVEQAYEQYQKDPASVDKEWLPVLKEYAARQARVASAPTSTPAAATPAQSDSPVPHEEAEHRTPHPGPVPPVRSQLPTASPFPTASIPIVGDLPVARTTSFAPAPTPIPADRNTQLAHPVPAPAPEEPPARPEATPLRGMARALARNMDESTSVPTATSVRTIPAKVLIDNRIVINNHLRRSLGGKVSFTELIGWALVKALKAFPSQNVYYDVVDGKPSVVRPPHINLGIAVDVPKKDGTRALLVPGIKRAEELDFEQFLAAYDDIVQRARANKLTADDFSGVTISLTNPGGIGTVHSVPRLMKGQGTIIGAGALNYPAEYQGMSAETIARLGISKVITLTSTYDHRVIQGAGSGQFLKIVHELLLGDHDFYDEIFESLRLPYEPVRWVQDVAINPADEVDRAARVQQLIHAYRVRGHLIANTDPLEYHQRRHPDLDILNHGLSHWDLDRQFVTGGITGKPTATLREILGQLRDSYCRTVGVEYMHIQDPEQRLWLQDQLERPYEKPGHDRQLHILDRLNQAEAFETFLQTKFVGQKRFSLEGSESLIPLLDELLQDAAAEGMDEAGIGMAHRGRLNVLTNIAGKTYAQVFREFEGTQPQQTGSGDVKYHLGTEGVFHSTDGRDIKVYLAANPSHLEVVNTVLEGIVRAKQDQLPGRSFSVLPVLVHGDAAFSGQGSVYETLQMSQLRGYRTGGTVHVIVNNQIGFTTKPYDGRSSVYPTDVGRTIQAPIFHVNGDDPEAVVRVADLAFRYRQRFHCDVLIDLVGYRRRGHNEGDDPSMTQPLMYGIIESKRSVRALYTSALVGRGDITQDEYDTANANFHAELERAFAETHEAQSQSASVPKAPGGATARAISDIQLPEAQQHEAATAIEPQLPRATAIPRALVERIGDAHMAVPEGFTVHRKLKKVLQKRYDMSRNGHIDWAFGELLALGSLLVQGVPVRFTGQDSRRGTFVQRHAVLHDQQNGQEWFPLLNLAEEQARFWIYDSLLSEFGVLGFEYGYSVENTKALTIWEAQFGDFADGAQTVIDEFISSAEQKWGQRSGLVMLLPHGYEGQGPDHSSARIERYLSLAAEDNLIVAQPSTPASHFHLLRRQAFTRPKHPLIAITPKQMLRLKTAVSPVEDFTQGAFRPVLDETRQIDRSKVRRVVIVSGRLYWELLANLTKSGDETVALVRLEQYYPLPGDELRETLAQYPGDAELVFAQDEPENQGAWPFLALHLPPFLDGRTIRVASRPAAAVPAAGTQGRHKRQEAELIAKALD</sequence>
<keyword evidence="9" id="KW-0511">Multifunctional enzyme</keyword>
<dbReference type="Gene3D" id="3.40.50.11610">
    <property type="entry name" value="Multifunctional 2-oxoglutarate metabolism enzyme, C-terminal domain"/>
    <property type="match status" value="1"/>
</dbReference>
<dbReference type="InterPro" id="IPR023213">
    <property type="entry name" value="CAT-like_dom_sf"/>
</dbReference>
<keyword evidence="4" id="KW-0816">Tricarboxylic acid cycle</keyword>
<dbReference type="Gene3D" id="3.40.50.970">
    <property type="match status" value="1"/>
</dbReference>
<dbReference type="Gene3D" id="3.30.559.10">
    <property type="entry name" value="Chloramphenicol acetyltransferase-like domain"/>
    <property type="match status" value="1"/>
</dbReference>
<dbReference type="Pfam" id="PF00676">
    <property type="entry name" value="E1_dh"/>
    <property type="match status" value="1"/>
</dbReference>
<evidence type="ECO:0000256" key="6">
    <source>
        <dbReference type="ARBA" id="ARBA00022842"/>
    </source>
</evidence>
<keyword evidence="14" id="KW-0456">Lyase</keyword>
<dbReference type="SUPFAM" id="SSF52518">
    <property type="entry name" value="Thiamin diphosphate-binding fold (THDP-binding)"/>
    <property type="match status" value="2"/>
</dbReference>
<name>A0A7C8FSU2_9MICO</name>
<dbReference type="RefSeq" id="WP_158036066.1">
    <property type="nucleotide sequence ID" value="NZ_BAAAZV010000017.1"/>
</dbReference>
<dbReference type="Pfam" id="PF16870">
    <property type="entry name" value="OxoGdeHyase_C"/>
    <property type="match status" value="1"/>
</dbReference>
<evidence type="ECO:0000256" key="8">
    <source>
        <dbReference type="ARBA" id="ARBA00023052"/>
    </source>
</evidence>
<feature type="compositionally biased region" description="Low complexity" evidence="12">
    <location>
        <begin position="54"/>
        <end position="67"/>
    </location>
</feature>
<comment type="pathway">
    <text evidence="3">Carbohydrate metabolism; tricarboxylic acid cycle; succinyl-CoA from 2-oxoglutarate (dehydrogenase route): step 1/1.</text>
</comment>
<evidence type="ECO:0000313" key="14">
    <source>
        <dbReference type="EMBL" id="KAB1632288.1"/>
    </source>
</evidence>
<evidence type="ECO:0000256" key="1">
    <source>
        <dbReference type="ARBA" id="ARBA00001946"/>
    </source>
</evidence>
<dbReference type="GO" id="GO:0004149">
    <property type="term" value="F:dihydrolipoyllysine-residue succinyltransferase activity"/>
    <property type="evidence" value="ECO:0007669"/>
    <property type="project" value="UniProtKB-EC"/>
</dbReference>
<dbReference type="InterPro" id="IPR029061">
    <property type="entry name" value="THDP-binding"/>
</dbReference>
<proteinExistence type="predicted"/>
<dbReference type="GO" id="GO:0006099">
    <property type="term" value="P:tricarboxylic acid cycle"/>
    <property type="evidence" value="ECO:0007669"/>
    <property type="project" value="UniProtKB-UniPathway"/>
</dbReference>
<evidence type="ECO:0000256" key="12">
    <source>
        <dbReference type="SAM" id="MobiDB-lite"/>
    </source>
</evidence>
<dbReference type="Pfam" id="PF16078">
    <property type="entry name" value="2-oxogl_dehyd_N"/>
    <property type="match status" value="1"/>
</dbReference>
<dbReference type="SUPFAM" id="SSF52777">
    <property type="entry name" value="CoA-dependent acyltransferases"/>
    <property type="match status" value="1"/>
</dbReference>
<dbReference type="InterPro" id="IPR042179">
    <property type="entry name" value="KGD_C_sf"/>
</dbReference>
<feature type="region of interest" description="Disordered" evidence="12">
    <location>
        <begin position="117"/>
        <end position="152"/>
    </location>
</feature>
<dbReference type="OrthoDB" id="9759785at2"/>
<dbReference type="InterPro" id="IPR005475">
    <property type="entry name" value="Transketolase-like_Pyr-bd"/>
</dbReference>
<evidence type="ECO:0000256" key="3">
    <source>
        <dbReference type="ARBA" id="ARBA00004813"/>
    </source>
</evidence>
<keyword evidence="15" id="KW-1185">Reference proteome</keyword>
<evidence type="ECO:0000256" key="10">
    <source>
        <dbReference type="ARBA" id="ARBA00051911"/>
    </source>
</evidence>
<keyword evidence="6" id="KW-0460">Magnesium</keyword>
<accession>A0A7C8FSU2</accession>
<comment type="caution">
    <text evidence="14">The sequence shown here is derived from an EMBL/GenBank/DDBJ whole genome shotgun (WGS) entry which is preliminary data.</text>
</comment>
<evidence type="ECO:0000259" key="13">
    <source>
        <dbReference type="SMART" id="SM00861"/>
    </source>
</evidence>
<keyword evidence="7" id="KW-0560">Oxidoreductase</keyword>
<dbReference type="Pfam" id="PF00198">
    <property type="entry name" value="2-oxoacid_dh"/>
    <property type="match status" value="1"/>
</dbReference>
<evidence type="ECO:0000256" key="7">
    <source>
        <dbReference type="ARBA" id="ARBA00023002"/>
    </source>
</evidence>
<evidence type="ECO:0000256" key="9">
    <source>
        <dbReference type="ARBA" id="ARBA00023268"/>
    </source>
</evidence>
<protein>
    <submittedName>
        <fullName evidence="14">Multifunctional oxoglutarate decarboxylase/oxoglutarate dehydrogenase thiamine pyrophosphate-binding subunit/dihydrolipoyllysine-residue succinyltransferase subunit</fullName>
        <ecNumber evidence="14">4.1.1.71</ecNumber>
    </submittedName>
</protein>
<dbReference type="GO" id="GO:0005829">
    <property type="term" value="C:cytosol"/>
    <property type="evidence" value="ECO:0007669"/>
    <property type="project" value="TreeGrafter"/>
</dbReference>
<dbReference type="SMART" id="SM00861">
    <property type="entry name" value="Transket_pyr"/>
    <property type="match status" value="1"/>
</dbReference>
<dbReference type="InterPro" id="IPR031717">
    <property type="entry name" value="ODO-1/KGD_C"/>
</dbReference>
<dbReference type="NCBIfam" id="NF008907">
    <property type="entry name" value="PRK12270.1"/>
    <property type="match status" value="1"/>
</dbReference>
<dbReference type="PANTHER" id="PTHR23152:SF4">
    <property type="entry name" value="2-OXOADIPATE DEHYDROGENASE COMPLEX COMPONENT E1"/>
    <property type="match status" value="1"/>
</dbReference>
<dbReference type="GO" id="GO:0008683">
    <property type="term" value="F:2-oxoglutarate decarboxylase activity"/>
    <property type="evidence" value="ECO:0007669"/>
    <property type="project" value="UniProtKB-EC"/>
</dbReference>
<keyword evidence="5" id="KW-0479">Metal-binding</keyword>
<evidence type="ECO:0000313" key="15">
    <source>
        <dbReference type="Proteomes" id="UP000481339"/>
    </source>
</evidence>
<dbReference type="Gene3D" id="1.10.287.1150">
    <property type="entry name" value="TPP helical domain"/>
    <property type="match status" value="1"/>
</dbReference>
<dbReference type="InterPro" id="IPR001017">
    <property type="entry name" value="DH_E1"/>
</dbReference>
<feature type="compositionally biased region" description="Basic and acidic residues" evidence="12">
    <location>
        <begin position="73"/>
        <end position="82"/>
    </location>
</feature>
<dbReference type="NCBIfam" id="TIGR00239">
    <property type="entry name" value="2oxo_dh_E1"/>
    <property type="match status" value="1"/>
</dbReference>
<dbReference type="Proteomes" id="UP000481339">
    <property type="component" value="Unassembled WGS sequence"/>
</dbReference>
<dbReference type="EC" id="4.1.1.71" evidence="14"/>
<feature type="domain" description="Transketolase-like pyrimidine-binding" evidence="13">
    <location>
        <begin position="940"/>
        <end position="1133"/>
    </location>
</feature>
<dbReference type="EMBL" id="WBKA01000003">
    <property type="protein sequence ID" value="KAB1632288.1"/>
    <property type="molecule type" value="Genomic_DNA"/>
</dbReference>
<evidence type="ECO:0000256" key="4">
    <source>
        <dbReference type="ARBA" id="ARBA00022532"/>
    </source>
</evidence>
<comment type="catalytic activity">
    <reaction evidence="11">
        <text>N(6)-[(R)-dihydrolipoyl]-L-lysyl-[protein] + succinyl-CoA = N(6)-[(R)-S(8)-succinyldihydrolipoyl]-L-lysyl-[protein] + CoA</text>
        <dbReference type="Rhea" id="RHEA:15213"/>
        <dbReference type="Rhea" id="RHEA-COMP:10475"/>
        <dbReference type="Rhea" id="RHEA-COMP:20092"/>
        <dbReference type="ChEBI" id="CHEBI:57287"/>
        <dbReference type="ChEBI" id="CHEBI:57292"/>
        <dbReference type="ChEBI" id="CHEBI:83100"/>
        <dbReference type="ChEBI" id="CHEBI:83120"/>
        <dbReference type="EC" id="2.3.1.61"/>
    </reaction>
</comment>
<dbReference type="InterPro" id="IPR011603">
    <property type="entry name" value="2oxoglutarate_DH_E1"/>
</dbReference>
<comment type="cofactor">
    <cofactor evidence="2">
        <name>thiamine diphosphate</name>
        <dbReference type="ChEBI" id="CHEBI:58937"/>
    </cofactor>
</comment>
<comment type="cofactor">
    <cofactor evidence="1">
        <name>Mg(2+)</name>
        <dbReference type="ChEBI" id="CHEBI:18420"/>
    </cofactor>
</comment>